<evidence type="ECO:0008006" key="8">
    <source>
        <dbReference type="Google" id="ProtNLM"/>
    </source>
</evidence>
<gene>
    <name evidence="6" type="ORF">DD236_08135</name>
</gene>
<sequence length="627" mass="69925">MVSPYAPATYTNPVQYTDGIAHTNPDPFILPYRGSYYCYSTGEEQVNVAVSQDLVTWHHLGPALTVAGRSHFWAPCVVYNNGRFDMYVSFRPGGSSDPHDERLHLATSSVPEGPFTPVHRFFDTFAIDPDVVRDSQGDLILFYSVNDDEATTRRIGTVIVADRLLAPDQLEGRPQRIVSPSMDEEVFERNRFGDGRDWHTIEGATYIERGNRAFLTYSGNAYEHKDYFIGQASAPLTGTAGHELEWSKHPDPDTFSPLVRQTGAVEGTGHNSITTAPNLVSDWIIYHGRSTDQVRQIGVEQRVMRIDPLWCGSKRMYTDAPSSEPRIKPALPAVHTGELTIDGPRLCDGKFAFYVAQVWIGPGPSRAGFHLRPESGGTIEVVVDHDDRTLSVRNQGAGQNRDLTKELPNTVSTSCWQKLRIEKSPGSVCVTFADTVRFSCDIDDSPARVGLTSSRSGQRFDDFSITRHVELWQGELKNLSSVLDVTGTSRDRELTASGPRPTSGTTVYEVATEPGGTAIVEPWRAGSQHYIRIKITPEDLRVEWSEPLEHTEESLAWEQNESSAVIRAEVANAELVLHIGTRRFCYHVTQAPATQQISLTAAHLLHYQETDYSQTTSRFIDQQRSRQ</sequence>
<dbReference type="PANTHER" id="PTHR43817:SF1">
    <property type="entry name" value="HYDROLASE, FAMILY 43, PUTATIVE (AFU_ORTHOLOGUE AFUA_3G01660)-RELATED"/>
    <property type="match status" value="1"/>
</dbReference>
<proteinExistence type="inferred from homology"/>
<dbReference type="Proteomes" id="UP000245283">
    <property type="component" value="Unassembled WGS sequence"/>
</dbReference>
<name>A0A2V1K630_9ACTO</name>
<evidence type="ECO:0000256" key="1">
    <source>
        <dbReference type="ARBA" id="ARBA00009865"/>
    </source>
</evidence>
<dbReference type="InterPro" id="IPR006710">
    <property type="entry name" value="Glyco_hydro_43"/>
</dbReference>
<dbReference type="Gene3D" id="2.115.10.20">
    <property type="entry name" value="Glycosyl hydrolase domain, family 43"/>
    <property type="match status" value="1"/>
</dbReference>
<accession>A0A2V1K630</accession>
<keyword evidence="7" id="KW-1185">Reference proteome</keyword>
<comment type="similarity">
    <text evidence="1">Belongs to the glycosyl hydrolase 43 family.</text>
</comment>
<dbReference type="SUPFAM" id="SSF75005">
    <property type="entry name" value="Arabinanase/levansucrase/invertase"/>
    <property type="match status" value="1"/>
</dbReference>
<evidence type="ECO:0000313" key="6">
    <source>
        <dbReference type="EMBL" id="PWF26049.1"/>
    </source>
</evidence>
<evidence type="ECO:0000256" key="2">
    <source>
        <dbReference type="ARBA" id="ARBA00022729"/>
    </source>
</evidence>
<dbReference type="GO" id="GO:0005975">
    <property type="term" value="P:carbohydrate metabolic process"/>
    <property type="evidence" value="ECO:0007669"/>
    <property type="project" value="InterPro"/>
</dbReference>
<dbReference type="CDD" id="cd08991">
    <property type="entry name" value="GH43_HoAraf43-like"/>
    <property type="match status" value="1"/>
</dbReference>
<evidence type="ECO:0000256" key="3">
    <source>
        <dbReference type="ARBA" id="ARBA00022801"/>
    </source>
</evidence>
<comment type="caution">
    <text evidence="6">The sequence shown here is derived from an EMBL/GenBank/DDBJ whole genome shotgun (WGS) entry which is preliminary data.</text>
</comment>
<keyword evidence="4" id="KW-0326">Glycosidase</keyword>
<organism evidence="6 7">
    <name type="scientific">Ancrocorticia populi</name>
    <dbReference type="NCBI Taxonomy" id="2175228"/>
    <lineage>
        <taxon>Bacteria</taxon>
        <taxon>Bacillati</taxon>
        <taxon>Actinomycetota</taxon>
        <taxon>Actinomycetes</taxon>
        <taxon>Actinomycetales</taxon>
        <taxon>Actinomycetaceae</taxon>
        <taxon>Ancrocorticia</taxon>
    </lineage>
</organism>
<dbReference type="EMBL" id="QETB01000004">
    <property type="protein sequence ID" value="PWF26049.1"/>
    <property type="molecule type" value="Genomic_DNA"/>
</dbReference>
<feature type="site" description="Important for catalytic activity, responsible for pKa modulation of the active site Glu and correct orientation of both the proton donor and substrate" evidence="5">
    <location>
        <position position="128"/>
    </location>
</feature>
<dbReference type="GO" id="GO:0004553">
    <property type="term" value="F:hydrolase activity, hydrolyzing O-glycosyl compounds"/>
    <property type="evidence" value="ECO:0007669"/>
    <property type="project" value="InterPro"/>
</dbReference>
<dbReference type="Pfam" id="PF04616">
    <property type="entry name" value="Glyco_hydro_43"/>
    <property type="match status" value="1"/>
</dbReference>
<reference evidence="7" key="1">
    <citation type="submission" date="2018-05" db="EMBL/GenBank/DDBJ databases">
        <authorList>
            <person name="Li Y."/>
        </authorList>
    </citation>
    <scope>NUCLEOTIDE SEQUENCE [LARGE SCALE GENOMIC DNA]</scope>
    <source>
        <strain evidence="7">sk1b4</strain>
    </source>
</reference>
<keyword evidence="3" id="KW-0378">Hydrolase</keyword>
<dbReference type="OrthoDB" id="9801455at2"/>
<keyword evidence="2" id="KW-0732">Signal</keyword>
<dbReference type="PANTHER" id="PTHR43817">
    <property type="entry name" value="GLYCOSYL HYDROLASE"/>
    <property type="match status" value="1"/>
</dbReference>
<dbReference type="AlphaFoldDB" id="A0A2V1K630"/>
<dbReference type="RefSeq" id="WP_109093876.1">
    <property type="nucleotide sequence ID" value="NZ_QETB01000004.1"/>
</dbReference>
<evidence type="ECO:0000313" key="7">
    <source>
        <dbReference type="Proteomes" id="UP000245283"/>
    </source>
</evidence>
<evidence type="ECO:0000256" key="4">
    <source>
        <dbReference type="ARBA" id="ARBA00023295"/>
    </source>
</evidence>
<evidence type="ECO:0000256" key="5">
    <source>
        <dbReference type="PIRSR" id="PIRSR606710-2"/>
    </source>
</evidence>
<protein>
    <recommendedName>
        <fullName evidence="8">Beta-xylosidase C-terminal Concanavalin A-like domain-containing protein</fullName>
    </recommendedName>
</protein>
<dbReference type="InterPro" id="IPR023296">
    <property type="entry name" value="Glyco_hydro_beta-prop_sf"/>
</dbReference>